<protein>
    <submittedName>
        <fullName evidence="1">Uncharacterized protein</fullName>
    </submittedName>
</protein>
<sequence>MGKQILSEDLEGLLPPTTLSALRETHGTRLFALVRQGRVLIFRPLTRAEYRMMRTELDRAAAQGQKLALDTYAIGEKYAKIALCYPDRAEFEGVLEEYPGLADVVSQDLAAIAQAADAEFLQAIQ</sequence>
<organism evidence="1">
    <name type="scientific">Meiothermus ruber</name>
    <dbReference type="NCBI Taxonomy" id="277"/>
    <lineage>
        <taxon>Bacteria</taxon>
        <taxon>Thermotogati</taxon>
        <taxon>Deinococcota</taxon>
        <taxon>Deinococci</taxon>
        <taxon>Thermales</taxon>
        <taxon>Thermaceae</taxon>
        <taxon>Meiothermus</taxon>
    </lineage>
</organism>
<proteinExistence type="predicted"/>
<comment type="caution">
    <text evidence="1">The sequence shown here is derived from an EMBL/GenBank/DDBJ whole genome shotgun (WGS) entry which is preliminary data.</text>
</comment>
<evidence type="ECO:0000313" key="1">
    <source>
        <dbReference type="EMBL" id="HFG21570.1"/>
    </source>
</evidence>
<gene>
    <name evidence="1" type="ORF">ENS82_12815</name>
</gene>
<reference evidence="1" key="1">
    <citation type="journal article" date="2020" name="mSystems">
        <title>Genome- and Community-Level Interaction Insights into Carbon Utilization and Element Cycling Functions of Hydrothermarchaeota in Hydrothermal Sediment.</title>
        <authorList>
            <person name="Zhou Z."/>
            <person name="Liu Y."/>
            <person name="Xu W."/>
            <person name="Pan J."/>
            <person name="Luo Z.H."/>
            <person name="Li M."/>
        </authorList>
    </citation>
    <scope>NUCLEOTIDE SEQUENCE [LARGE SCALE GENOMIC DNA]</scope>
    <source>
        <strain evidence="1">SpSt-524</strain>
    </source>
</reference>
<dbReference type="RefSeq" id="WP_277188554.1">
    <property type="nucleotide sequence ID" value="NZ_JAIMAP010000008.1"/>
</dbReference>
<accession>A0A7C3DHK3</accession>
<dbReference type="EMBL" id="DSWI01000031">
    <property type="protein sequence ID" value="HFG21570.1"/>
    <property type="molecule type" value="Genomic_DNA"/>
</dbReference>
<dbReference type="AlphaFoldDB" id="A0A7C3DHK3"/>
<name>A0A7C3DHK3_MEIRU</name>